<feature type="region of interest" description="Disordered" evidence="2">
    <location>
        <begin position="13"/>
        <end position="42"/>
    </location>
</feature>
<dbReference type="Gene3D" id="3.30.420.10">
    <property type="entry name" value="Ribonuclease H-like superfamily/Ribonuclease H"/>
    <property type="match status" value="1"/>
</dbReference>
<feature type="region of interest" description="Disordered" evidence="2">
    <location>
        <begin position="133"/>
        <end position="161"/>
    </location>
</feature>
<comment type="similarity">
    <text evidence="1">Belongs to the RNase H family.</text>
</comment>
<accession>A0A0K1Q629</accession>
<dbReference type="PANTHER" id="PTHR10642:SF25">
    <property type="entry name" value="RNASE H TYPE-1 DOMAIN-CONTAINING PROTEIN"/>
    <property type="match status" value="1"/>
</dbReference>
<dbReference type="InterPro" id="IPR036397">
    <property type="entry name" value="RNaseH_sf"/>
</dbReference>
<dbReference type="SUPFAM" id="SSF53098">
    <property type="entry name" value="Ribonuclease H-like"/>
    <property type="match status" value="1"/>
</dbReference>
<dbReference type="InterPro" id="IPR002156">
    <property type="entry name" value="RNaseH_domain"/>
</dbReference>
<dbReference type="InterPro" id="IPR050092">
    <property type="entry name" value="RNase_H"/>
</dbReference>
<dbReference type="OrthoDB" id="7845843at2"/>
<gene>
    <name evidence="4" type="ORF">AKJ09_07785</name>
</gene>
<name>A0A0K1Q629_9BACT</name>
<dbReference type="RefSeq" id="WP_146652283.1">
    <property type="nucleotide sequence ID" value="NZ_CP012333.1"/>
</dbReference>
<dbReference type="InterPro" id="IPR012337">
    <property type="entry name" value="RNaseH-like_sf"/>
</dbReference>
<evidence type="ECO:0000313" key="5">
    <source>
        <dbReference type="Proteomes" id="UP000064967"/>
    </source>
</evidence>
<dbReference type="Proteomes" id="UP000064967">
    <property type="component" value="Chromosome"/>
</dbReference>
<dbReference type="Pfam" id="PF00075">
    <property type="entry name" value="RNase_H"/>
    <property type="match status" value="1"/>
</dbReference>
<protein>
    <submittedName>
        <fullName evidence="4">Ribonuclease HI</fullName>
    </submittedName>
</protein>
<dbReference type="PROSITE" id="PS50879">
    <property type="entry name" value="RNASE_H_1"/>
    <property type="match status" value="1"/>
</dbReference>
<reference evidence="4 5" key="1">
    <citation type="submission" date="2015-08" db="EMBL/GenBank/DDBJ databases">
        <authorList>
            <person name="Babu N.S."/>
            <person name="Beckwith C.J."/>
            <person name="Beseler K.G."/>
            <person name="Brison A."/>
            <person name="Carone J.V."/>
            <person name="Caskin T.P."/>
            <person name="Diamond M."/>
            <person name="Durham M.E."/>
            <person name="Foxe J.M."/>
            <person name="Go M."/>
            <person name="Henderson B.A."/>
            <person name="Jones I.B."/>
            <person name="McGettigan J.A."/>
            <person name="Micheletti S.J."/>
            <person name="Nasrallah M.E."/>
            <person name="Ortiz D."/>
            <person name="Piller C.R."/>
            <person name="Privatt S.R."/>
            <person name="Schneider S.L."/>
            <person name="Sharp S."/>
            <person name="Smith T.C."/>
            <person name="Stanton J.D."/>
            <person name="Ullery H.E."/>
            <person name="Wilson R.J."/>
            <person name="Serrano M.G."/>
            <person name="Buck G."/>
            <person name="Lee V."/>
            <person name="Wang Y."/>
            <person name="Carvalho R."/>
            <person name="Voegtly L."/>
            <person name="Shi R."/>
            <person name="Duckworth R."/>
            <person name="Johnson A."/>
            <person name="Loviza R."/>
            <person name="Walstead R."/>
            <person name="Shah Z."/>
            <person name="Kiflezghi M."/>
            <person name="Wade K."/>
            <person name="Ball S.L."/>
            <person name="Bradley K.W."/>
            <person name="Asai D.J."/>
            <person name="Bowman C.A."/>
            <person name="Russell D.A."/>
            <person name="Pope W.H."/>
            <person name="Jacobs-Sera D."/>
            <person name="Hendrix R.W."/>
            <person name="Hatfull G.F."/>
        </authorList>
    </citation>
    <scope>NUCLEOTIDE SEQUENCE [LARGE SCALE GENOMIC DNA]</scope>
    <source>
        <strain evidence="4 5">DSM 27648</strain>
    </source>
</reference>
<keyword evidence="5" id="KW-1185">Reference proteome</keyword>
<dbReference type="EMBL" id="CP012333">
    <property type="protein sequence ID" value="AKV01122.1"/>
    <property type="molecule type" value="Genomic_DNA"/>
</dbReference>
<dbReference type="STRING" id="1391654.AKJ09_07785"/>
<evidence type="ECO:0000256" key="2">
    <source>
        <dbReference type="SAM" id="MobiDB-lite"/>
    </source>
</evidence>
<evidence type="ECO:0000256" key="1">
    <source>
        <dbReference type="ARBA" id="ARBA00005300"/>
    </source>
</evidence>
<dbReference type="AlphaFoldDB" id="A0A0K1Q629"/>
<dbReference type="GO" id="GO:0004523">
    <property type="term" value="F:RNA-DNA hybrid ribonuclease activity"/>
    <property type="evidence" value="ECO:0007669"/>
    <property type="project" value="InterPro"/>
</dbReference>
<dbReference type="GO" id="GO:0003676">
    <property type="term" value="F:nucleic acid binding"/>
    <property type="evidence" value="ECO:0007669"/>
    <property type="project" value="InterPro"/>
</dbReference>
<proteinExistence type="inferred from homology"/>
<organism evidence="4 5">
    <name type="scientific">Labilithrix luteola</name>
    <dbReference type="NCBI Taxonomy" id="1391654"/>
    <lineage>
        <taxon>Bacteria</taxon>
        <taxon>Pseudomonadati</taxon>
        <taxon>Myxococcota</taxon>
        <taxon>Polyangia</taxon>
        <taxon>Polyangiales</taxon>
        <taxon>Labilitrichaceae</taxon>
        <taxon>Labilithrix</taxon>
    </lineage>
</organism>
<dbReference type="PANTHER" id="PTHR10642">
    <property type="entry name" value="RIBONUCLEASE H1"/>
    <property type="match status" value="1"/>
</dbReference>
<evidence type="ECO:0000259" key="3">
    <source>
        <dbReference type="PROSITE" id="PS50879"/>
    </source>
</evidence>
<dbReference type="PATRIC" id="fig|1391654.3.peg.7891"/>
<sequence length="161" mass="17459">MSGSREWLCYTDGSAKPGTGAPGGWGFVVKPPSGSAGPAREGYGKATGTLAKIMEYRAVAEALEVLPERAQAVVFSDNQSLVESLEKKLESWRASGFRNVDPLVVESVRLIDRAMNDKELVVRFQWVRSHNGNPGNERADQLAAQGAREAKADLAVTTKRR</sequence>
<dbReference type="KEGG" id="llu:AKJ09_07785"/>
<dbReference type="GO" id="GO:0043137">
    <property type="term" value="P:DNA replication, removal of RNA primer"/>
    <property type="evidence" value="ECO:0007669"/>
    <property type="project" value="TreeGrafter"/>
</dbReference>
<evidence type="ECO:0000313" key="4">
    <source>
        <dbReference type="EMBL" id="AKV01122.1"/>
    </source>
</evidence>
<feature type="domain" description="RNase H type-1" evidence="3">
    <location>
        <begin position="3"/>
        <end position="148"/>
    </location>
</feature>